<dbReference type="InterPro" id="IPR000073">
    <property type="entry name" value="AB_hydrolase_1"/>
</dbReference>
<feature type="domain" description="AB hydrolase-1" evidence="2">
    <location>
        <begin position="47"/>
        <end position="305"/>
    </location>
</feature>
<dbReference type="GO" id="GO:0016787">
    <property type="term" value="F:hydrolase activity"/>
    <property type="evidence" value="ECO:0007669"/>
    <property type="project" value="UniProtKB-KW"/>
</dbReference>
<dbReference type="STRING" id="146018.BN2156_02311"/>
<dbReference type="PRINTS" id="PR00412">
    <property type="entry name" value="EPOXHYDRLASE"/>
</dbReference>
<dbReference type="EMBL" id="CWKH01000001">
    <property type="protein sequence ID" value="CRZ15450.1"/>
    <property type="molecule type" value="Genomic_DNA"/>
</dbReference>
<evidence type="ECO:0000313" key="4">
    <source>
        <dbReference type="Proteomes" id="UP000199147"/>
    </source>
</evidence>
<dbReference type="Proteomes" id="UP000199147">
    <property type="component" value="Unassembled WGS sequence"/>
</dbReference>
<dbReference type="RefSeq" id="WP_090513626.1">
    <property type="nucleotide sequence ID" value="NZ_CWKH01000001.1"/>
</dbReference>
<dbReference type="PANTHER" id="PTHR43329">
    <property type="entry name" value="EPOXIDE HYDROLASE"/>
    <property type="match status" value="1"/>
</dbReference>
<evidence type="ECO:0000256" key="1">
    <source>
        <dbReference type="ARBA" id="ARBA00022801"/>
    </source>
</evidence>
<name>A0A0H5RMR0_9MYCO</name>
<proteinExistence type="predicted"/>
<keyword evidence="1 3" id="KW-0378">Hydrolase</keyword>
<protein>
    <submittedName>
        <fullName evidence="3">Alpha/beta hydrolase</fullName>
    </submittedName>
</protein>
<evidence type="ECO:0000313" key="3">
    <source>
        <dbReference type="EMBL" id="CRZ15450.1"/>
    </source>
</evidence>
<dbReference type="OrthoDB" id="9785847at2"/>
<sequence length="337" mass="36817">MADFRYDPRQRPVQPPAPAADAFTIHTAPVAEGVSLAFVREGVGGVPLLLVHGYPETKRIWWRNIEALAAAGFEVIVPDLRGMGDSSIPPDDQHDIVTYSRDLYALVHDQLGHESCLIAASDVGAVVSTDLIHRFPGFVTGFCVFNTVPPMAVDYSGIGTQHPASVGGAADPTADYRWMQGAFPDELAAMLPTPQARRQWVAAMYTNRLWGSAYAFSQADVDFMSEPFADEARLRAGWASYQLAYGRAMSEIPLMAAVEIPTLVLYGPDDHVVGEDFVPRCERAFLNRIGPLVVPGAGHFLQWERADIFNRLIPAVFGDVLATRRLVAPESPRPTSV</sequence>
<dbReference type="Pfam" id="PF00561">
    <property type="entry name" value="Abhydrolase_1"/>
    <property type="match status" value="1"/>
</dbReference>
<gene>
    <name evidence="3" type="ORF">BN2156_02311</name>
</gene>
<evidence type="ECO:0000259" key="2">
    <source>
        <dbReference type="Pfam" id="PF00561"/>
    </source>
</evidence>
<dbReference type="InterPro" id="IPR000639">
    <property type="entry name" value="Epox_hydrolase-like"/>
</dbReference>
<keyword evidence="4" id="KW-1185">Reference proteome</keyword>
<dbReference type="AlphaFoldDB" id="A0A0H5RMR0"/>
<reference evidence="4" key="1">
    <citation type="submission" date="2015-07" db="EMBL/GenBank/DDBJ databases">
        <authorList>
            <person name="Urmite Genomes"/>
        </authorList>
    </citation>
    <scope>NUCLEOTIDE SEQUENCE [LARGE SCALE GENOMIC DNA]</scope>
    <source>
        <strain evidence="4">type strain: ATCC 49404</strain>
    </source>
</reference>
<dbReference type="SUPFAM" id="SSF53474">
    <property type="entry name" value="alpha/beta-Hydrolases"/>
    <property type="match status" value="1"/>
</dbReference>
<organism evidence="3 4">
    <name type="scientific">Mycolicibacterium neworleansense</name>
    <dbReference type="NCBI Taxonomy" id="146018"/>
    <lineage>
        <taxon>Bacteria</taxon>
        <taxon>Bacillati</taxon>
        <taxon>Actinomycetota</taxon>
        <taxon>Actinomycetes</taxon>
        <taxon>Mycobacteriales</taxon>
        <taxon>Mycobacteriaceae</taxon>
        <taxon>Mycolicibacterium</taxon>
    </lineage>
</organism>
<dbReference type="Gene3D" id="3.40.50.1820">
    <property type="entry name" value="alpha/beta hydrolase"/>
    <property type="match status" value="1"/>
</dbReference>
<dbReference type="InterPro" id="IPR029058">
    <property type="entry name" value="AB_hydrolase_fold"/>
</dbReference>
<accession>A0A0H5RMR0</accession>